<keyword evidence="3" id="KW-0804">Transcription</keyword>
<evidence type="ECO:0000313" key="8">
    <source>
        <dbReference type="EMBL" id="PAA87922.1"/>
    </source>
</evidence>
<dbReference type="CDD" id="cd22042">
    <property type="entry name" value="HMG-box_EGL13-like"/>
    <property type="match status" value="1"/>
</dbReference>
<reference evidence="8 9" key="1">
    <citation type="submission" date="2017-06" db="EMBL/GenBank/DDBJ databases">
        <title>A platform for efficient transgenesis in Macrostomum lignano, a flatworm model organism for stem cell research.</title>
        <authorList>
            <person name="Berezikov E."/>
        </authorList>
    </citation>
    <scope>NUCLEOTIDE SEQUENCE [LARGE SCALE GENOMIC DNA]</scope>
    <source>
        <strain evidence="8">DV1</strain>
        <tissue evidence="8">Whole organism</tissue>
    </source>
</reference>
<dbReference type="PANTHER" id="PTHR45789">
    <property type="entry name" value="FI18025P1"/>
    <property type="match status" value="1"/>
</dbReference>
<protein>
    <recommendedName>
        <fullName evidence="7">HMG box domain-containing protein</fullName>
    </recommendedName>
</protein>
<feature type="region of interest" description="Disordered" evidence="6">
    <location>
        <begin position="310"/>
        <end position="414"/>
    </location>
</feature>
<dbReference type="GO" id="GO:0000981">
    <property type="term" value="F:DNA-binding transcription factor activity, RNA polymerase II-specific"/>
    <property type="evidence" value="ECO:0007669"/>
    <property type="project" value="TreeGrafter"/>
</dbReference>
<dbReference type="AlphaFoldDB" id="A0A267GRL8"/>
<feature type="region of interest" description="Disordered" evidence="6">
    <location>
        <begin position="158"/>
        <end position="194"/>
    </location>
</feature>
<keyword evidence="1" id="KW-0805">Transcription regulation</keyword>
<dbReference type="SUPFAM" id="SSF47095">
    <property type="entry name" value="HMG-box"/>
    <property type="match status" value="1"/>
</dbReference>
<proteinExistence type="predicted"/>
<feature type="compositionally biased region" description="Low complexity" evidence="6">
    <location>
        <begin position="50"/>
        <end position="59"/>
    </location>
</feature>
<name>A0A267GRL8_9PLAT</name>
<dbReference type="SMART" id="SM00398">
    <property type="entry name" value="HMG"/>
    <property type="match status" value="1"/>
</dbReference>
<keyword evidence="9" id="KW-1185">Reference proteome</keyword>
<evidence type="ECO:0000259" key="7">
    <source>
        <dbReference type="PROSITE" id="PS50118"/>
    </source>
</evidence>
<dbReference type="Proteomes" id="UP000215902">
    <property type="component" value="Unassembled WGS sequence"/>
</dbReference>
<dbReference type="InterPro" id="IPR036910">
    <property type="entry name" value="HMG_box_dom_sf"/>
</dbReference>
<feature type="DNA-binding region" description="HMG box" evidence="5">
    <location>
        <begin position="411"/>
        <end position="479"/>
    </location>
</feature>
<accession>A0A267GRL8</accession>
<dbReference type="PROSITE" id="PS50118">
    <property type="entry name" value="HMG_BOX_2"/>
    <property type="match status" value="1"/>
</dbReference>
<feature type="compositionally biased region" description="Low complexity" evidence="6">
    <location>
        <begin position="312"/>
        <end position="331"/>
    </location>
</feature>
<gene>
    <name evidence="8" type="ORF">BOX15_Mlig011294g2</name>
</gene>
<organism evidence="8 9">
    <name type="scientific">Macrostomum lignano</name>
    <dbReference type="NCBI Taxonomy" id="282301"/>
    <lineage>
        <taxon>Eukaryota</taxon>
        <taxon>Metazoa</taxon>
        <taxon>Spiralia</taxon>
        <taxon>Lophotrochozoa</taxon>
        <taxon>Platyhelminthes</taxon>
        <taxon>Rhabditophora</taxon>
        <taxon>Macrostomorpha</taxon>
        <taxon>Macrostomida</taxon>
        <taxon>Macrostomidae</taxon>
        <taxon>Macrostomum</taxon>
    </lineage>
</organism>
<feature type="region of interest" description="Disordered" evidence="6">
    <location>
        <begin position="592"/>
        <end position="637"/>
    </location>
</feature>
<evidence type="ECO:0000256" key="2">
    <source>
        <dbReference type="ARBA" id="ARBA00023125"/>
    </source>
</evidence>
<comment type="caution">
    <text evidence="8">The sequence shown here is derived from an EMBL/GenBank/DDBJ whole genome shotgun (WGS) entry which is preliminary data.</text>
</comment>
<feature type="compositionally biased region" description="Polar residues" evidence="6">
    <location>
        <begin position="396"/>
        <end position="406"/>
    </location>
</feature>
<dbReference type="GO" id="GO:0005634">
    <property type="term" value="C:nucleus"/>
    <property type="evidence" value="ECO:0007669"/>
    <property type="project" value="UniProtKB-UniRule"/>
</dbReference>
<keyword evidence="4 5" id="KW-0539">Nucleus</keyword>
<dbReference type="EMBL" id="NIVC01000211">
    <property type="protein sequence ID" value="PAA87922.1"/>
    <property type="molecule type" value="Genomic_DNA"/>
</dbReference>
<dbReference type="STRING" id="282301.A0A267GRL8"/>
<dbReference type="InterPro" id="IPR051356">
    <property type="entry name" value="SOX/SOX-like_TF"/>
</dbReference>
<evidence type="ECO:0000313" key="9">
    <source>
        <dbReference type="Proteomes" id="UP000215902"/>
    </source>
</evidence>
<dbReference type="Gene3D" id="1.10.30.10">
    <property type="entry name" value="High mobility group box domain"/>
    <property type="match status" value="1"/>
</dbReference>
<evidence type="ECO:0000256" key="4">
    <source>
        <dbReference type="ARBA" id="ARBA00023242"/>
    </source>
</evidence>
<dbReference type="InterPro" id="IPR009071">
    <property type="entry name" value="HMG_box_dom"/>
</dbReference>
<dbReference type="GO" id="GO:0045165">
    <property type="term" value="P:cell fate commitment"/>
    <property type="evidence" value="ECO:0007669"/>
    <property type="project" value="TreeGrafter"/>
</dbReference>
<feature type="region of interest" description="Disordered" evidence="6">
    <location>
        <begin position="1"/>
        <end position="64"/>
    </location>
</feature>
<dbReference type="GO" id="GO:0000978">
    <property type="term" value="F:RNA polymerase II cis-regulatory region sequence-specific DNA binding"/>
    <property type="evidence" value="ECO:0007669"/>
    <property type="project" value="TreeGrafter"/>
</dbReference>
<dbReference type="PANTHER" id="PTHR45789:SF2">
    <property type="entry name" value="FI18025P1"/>
    <property type="match status" value="1"/>
</dbReference>
<evidence type="ECO:0000256" key="6">
    <source>
        <dbReference type="SAM" id="MobiDB-lite"/>
    </source>
</evidence>
<sequence length="637" mass="69000">MTSKRKASAPSKFYRTVAKPNGTAKTPVAAHSATYQQVALLPPHQPPQVPSSSDSSSDAETAVTELRVSMSPPTAHGSSCSGELLPSSATPSQVVQWLRDSCFAELAPTDQLAYLDELLVQLGNLRSHVTCRAASPQQQICDLSNGCLATDSIKLDDDNRDPATPLNLSRPKPIKIKEMPPDSPLSELQDLSKKPRLGLRTATTRCCQGGDESVALTTGGKISLASQQEQQVASLLAAAGLTLPAPPLQQQQQQQQQAAFSQLSLPAVTAGQQQQQQQQQEFLLAAAAAHGLSLPPGSLGLYNQQPTVQLIQQQQQQQQQHHHSLLSQHHQNPSAILGDMPDISLSEADASQSLSPHSPPSTHSKSSPKPPQQQQKQQKQQQQQQPQTPRKLASSKPGNQQSQSSRGSHHVKRPMNAFMVWAREERRKILKACPDMHNSSISKILGAKWKAMTAEEKQPFYEEQSRLSRVHMEQHPDYRYRPRPKRTCILDGRKLRVSEYKDLVKGRGKSSPSAAAAAPAATAAPSSAVAGLGLKLQQKQQQQQQQQLWMAASTVGSMTGVTGSGGTAEDSNVTLSHFEQHQRQFAGIRDVQRDATAADQERQIQIDVEDEADSDAGGGAMLIDAEDEGDFSSGGEY</sequence>
<dbReference type="FunFam" id="1.10.30.10:FF:000003">
    <property type="entry name" value="Putative transcription factor SOX-6"/>
    <property type="match status" value="1"/>
</dbReference>
<feature type="domain" description="HMG box" evidence="7">
    <location>
        <begin position="411"/>
        <end position="479"/>
    </location>
</feature>
<evidence type="ECO:0000256" key="5">
    <source>
        <dbReference type="PROSITE-ProRule" id="PRU00267"/>
    </source>
</evidence>
<feature type="compositionally biased region" description="Low complexity" evidence="6">
    <location>
        <begin position="351"/>
        <end position="389"/>
    </location>
</feature>
<keyword evidence="2 5" id="KW-0238">DNA-binding</keyword>
<dbReference type="Pfam" id="PF00505">
    <property type="entry name" value="HMG_box"/>
    <property type="match status" value="1"/>
</dbReference>
<dbReference type="OrthoDB" id="6247875at2759"/>
<evidence type="ECO:0000256" key="3">
    <source>
        <dbReference type="ARBA" id="ARBA00023163"/>
    </source>
</evidence>
<evidence type="ECO:0000256" key="1">
    <source>
        <dbReference type="ARBA" id="ARBA00023015"/>
    </source>
</evidence>